<evidence type="ECO:0000313" key="3">
    <source>
        <dbReference type="Proteomes" id="UP000781958"/>
    </source>
</evidence>
<keyword evidence="3" id="KW-1185">Reference proteome</keyword>
<gene>
    <name evidence="2" type="ORF">J2851_004884</name>
</gene>
<feature type="domain" description="DUF2249" evidence="1">
    <location>
        <begin position="18"/>
        <end position="85"/>
    </location>
</feature>
<evidence type="ECO:0000313" key="2">
    <source>
        <dbReference type="EMBL" id="MBP2295081.1"/>
    </source>
</evidence>
<protein>
    <submittedName>
        <fullName evidence="2">Uncharacterized protein (DUF2249 family)</fullName>
    </submittedName>
</protein>
<dbReference type="EMBL" id="JAGINP010000019">
    <property type="protein sequence ID" value="MBP2295081.1"/>
    <property type="molecule type" value="Genomic_DNA"/>
</dbReference>
<proteinExistence type="predicted"/>
<evidence type="ECO:0000259" key="1">
    <source>
        <dbReference type="Pfam" id="PF10006"/>
    </source>
</evidence>
<dbReference type="RefSeq" id="WP_209769464.1">
    <property type="nucleotide sequence ID" value="NZ_JAGINP010000019.1"/>
</dbReference>
<dbReference type="Proteomes" id="UP000781958">
    <property type="component" value="Unassembled WGS sequence"/>
</dbReference>
<accession>A0ABS4SR85</accession>
<dbReference type="Pfam" id="PF10006">
    <property type="entry name" value="DUF2249"/>
    <property type="match status" value="1"/>
</dbReference>
<reference evidence="2 3" key="1">
    <citation type="submission" date="2021-03" db="EMBL/GenBank/DDBJ databases">
        <title>Genomic Encyclopedia of Type Strains, Phase III (KMG-III): the genomes of soil and plant-associated and newly described type strains.</title>
        <authorList>
            <person name="Whitman W."/>
        </authorList>
    </citation>
    <scope>NUCLEOTIDE SEQUENCE [LARGE SCALE GENOMIC DNA]</scope>
    <source>
        <strain evidence="2 3">IMMIB AFH-6</strain>
    </source>
</reference>
<comment type="caution">
    <text evidence="2">The sequence shown here is derived from an EMBL/GenBank/DDBJ whole genome shotgun (WGS) entry which is preliminary data.</text>
</comment>
<sequence length="89" mass="9341">MTFPNSPSSDDAPATVHLDVRPLLAAGENPLGVVLDHAAEVPPGGLLVLEAPFDPVPLRSLLADEGFVAQARMVGPGHWTVRFHRSAAP</sequence>
<dbReference type="InterPro" id="IPR018720">
    <property type="entry name" value="DUF2249"/>
</dbReference>
<organism evidence="2 3">
    <name type="scientific">Azospirillum rugosum</name>
    <dbReference type="NCBI Taxonomy" id="416170"/>
    <lineage>
        <taxon>Bacteria</taxon>
        <taxon>Pseudomonadati</taxon>
        <taxon>Pseudomonadota</taxon>
        <taxon>Alphaproteobacteria</taxon>
        <taxon>Rhodospirillales</taxon>
        <taxon>Azospirillaceae</taxon>
        <taxon>Azospirillum</taxon>
    </lineage>
</organism>
<name>A0ABS4SR85_9PROT</name>